<gene>
    <name evidence="3" type="ORF">EDD38_6634</name>
</gene>
<dbReference type="EMBL" id="RKQG01000002">
    <property type="protein sequence ID" value="RPE29478.1"/>
    <property type="molecule type" value="Genomic_DNA"/>
</dbReference>
<organism evidence="3 4">
    <name type="scientific">Kitasatospora cineracea</name>
    <dbReference type="NCBI Taxonomy" id="88074"/>
    <lineage>
        <taxon>Bacteria</taxon>
        <taxon>Bacillati</taxon>
        <taxon>Actinomycetota</taxon>
        <taxon>Actinomycetes</taxon>
        <taxon>Kitasatosporales</taxon>
        <taxon>Streptomycetaceae</taxon>
        <taxon>Kitasatospora</taxon>
    </lineage>
</organism>
<evidence type="ECO:0000256" key="2">
    <source>
        <dbReference type="SAM" id="SignalP"/>
    </source>
</evidence>
<sequence length="313" mass="32349">MKRGAALAVALLTVGGTAAGPAFADGAAPVQQAAEELVAQAFDGDTPLPDAAAVVRSCGQEHSCSFRFIPGLAVERTAAVVSVGNSVVNCTNKKITVYRTVVLESSATDNLAGEISGSATVEGTIDNTTNVSGTVAGSSKTDTSHTDTTAPKDKGPNTDTTTGTTTTVSGSATGSAQLKLTASAAFQLAFKAAYSHEWKRTNTESTQVKFQVGTGQELQFGMLSAMTRTVGVLSLDGTGTTVRNIVVTSPSSSNISTVVAQTFNAKDYCLTLQPKRTVPGVEAGVFEGAPRGSGERPLEQYELTDRQEWVRTD</sequence>
<feature type="compositionally biased region" description="Basic and acidic residues" evidence="1">
    <location>
        <begin position="142"/>
        <end position="156"/>
    </location>
</feature>
<feature type="compositionally biased region" description="Low complexity" evidence="1">
    <location>
        <begin position="158"/>
        <end position="171"/>
    </location>
</feature>
<dbReference type="AlphaFoldDB" id="A0A3N4R7U7"/>
<proteinExistence type="predicted"/>
<dbReference type="Proteomes" id="UP000266906">
    <property type="component" value="Unassembled WGS sequence"/>
</dbReference>
<comment type="caution">
    <text evidence="3">The sequence shown here is derived from an EMBL/GenBank/DDBJ whole genome shotgun (WGS) entry which is preliminary data.</text>
</comment>
<protein>
    <recommendedName>
        <fullName evidence="5">Neocarzinostatin family protein</fullName>
    </recommendedName>
</protein>
<dbReference type="RefSeq" id="WP_123820911.1">
    <property type="nucleotide sequence ID" value="NZ_RKQG01000002.1"/>
</dbReference>
<name>A0A3N4R7U7_9ACTN</name>
<evidence type="ECO:0000313" key="3">
    <source>
        <dbReference type="EMBL" id="RPE29478.1"/>
    </source>
</evidence>
<evidence type="ECO:0000256" key="1">
    <source>
        <dbReference type="SAM" id="MobiDB-lite"/>
    </source>
</evidence>
<accession>A0A3N4R7U7</accession>
<feature type="region of interest" description="Disordered" evidence="1">
    <location>
        <begin position="284"/>
        <end position="313"/>
    </location>
</feature>
<evidence type="ECO:0000313" key="4">
    <source>
        <dbReference type="Proteomes" id="UP000266906"/>
    </source>
</evidence>
<evidence type="ECO:0008006" key="5">
    <source>
        <dbReference type="Google" id="ProtNLM"/>
    </source>
</evidence>
<keyword evidence="4" id="KW-1185">Reference proteome</keyword>
<keyword evidence="2" id="KW-0732">Signal</keyword>
<feature type="region of interest" description="Disordered" evidence="1">
    <location>
        <begin position="129"/>
        <end position="171"/>
    </location>
</feature>
<feature type="chain" id="PRO_5018020425" description="Neocarzinostatin family protein" evidence="2">
    <location>
        <begin position="25"/>
        <end position="313"/>
    </location>
</feature>
<feature type="compositionally biased region" description="Basic and acidic residues" evidence="1">
    <location>
        <begin position="293"/>
        <end position="313"/>
    </location>
</feature>
<feature type="signal peptide" evidence="2">
    <location>
        <begin position="1"/>
        <end position="24"/>
    </location>
</feature>
<reference evidence="3 4" key="1">
    <citation type="submission" date="2018-11" db="EMBL/GenBank/DDBJ databases">
        <title>Sequencing the genomes of 1000 actinobacteria strains.</title>
        <authorList>
            <person name="Klenk H.-P."/>
        </authorList>
    </citation>
    <scope>NUCLEOTIDE SEQUENCE [LARGE SCALE GENOMIC DNA]</scope>
    <source>
        <strain evidence="3 4">DSM 44781</strain>
    </source>
</reference>